<name>A0AAJ6LWI7_9PSED</name>
<accession>A0AAJ6LWI7</accession>
<dbReference type="RefSeq" id="WP_310791032.1">
    <property type="nucleotide sequence ID" value="NZ_CP134081.1"/>
</dbReference>
<evidence type="ECO:0000313" key="2">
    <source>
        <dbReference type="Proteomes" id="UP001258207"/>
    </source>
</evidence>
<dbReference type="EMBL" id="CP134081">
    <property type="protein sequence ID" value="WNC08015.1"/>
    <property type="molecule type" value="Genomic_DNA"/>
</dbReference>
<organism evidence="1 2">
    <name type="scientific">Pseudomonas coleopterorum</name>
    <dbReference type="NCBI Taxonomy" id="1605838"/>
    <lineage>
        <taxon>Bacteria</taxon>
        <taxon>Pseudomonadati</taxon>
        <taxon>Pseudomonadota</taxon>
        <taxon>Gammaproteobacteria</taxon>
        <taxon>Pseudomonadales</taxon>
        <taxon>Pseudomonadaceae</taxon>
        <taxon>Pseudomonas</taxon>
    </lineage>
</organism>
<protein>
    <recommendedName>
        <fullName evidence="3">Ypar31 protein</fullName>
    </recommendedName>
</protein>
<evidence type="ECO:0000313" key="1">
    <source>
        <dbReference type="EMBL" id="WNC08015.1"/>
    </source>
</evidence>
<dbReference type="AlphaFoldDB" id="A0AAJ6LWI7"/>
<evidence type="ECO:0008006" key="3">
    <source>
        <dbReference type="Google" id="ProtNLM"/>
    </source>
</evidence>
<sequence length="153" mass="16851">MLHTIKAARHQAKFSRNACPWLLVDSVGIEQWLAAHIEDEQVSLLGLSLIWLINETDEAVVKRRFTPGEDGSSTIVPLLVCSDDMDLNCTVLVAEQLVQGGTISWVRFGWSISGGLEVGAQTRWISGTPPVEFALDDFNLALEDFATMLSDHV</sequence>
<dbReference type="Proteomes" id="UP001258207">
    <property type="component" value="Chromosome"/>
</dbReference>
<gene>
    <name evidence="1" type="ORF">RI108_11825</name>
</gene>
<reference evidence="1" key="1">
    <citation type="submission" date="2023-09" db="EMBL/GenBank/DDBJ databases">
        <title>First report of Pseudomonas coleopterorum DJ13 causing leaf spot on Rhododendron pulchrum Sweet in China.</title>
        <authorList>
            <person name="Zhang Y."/>
        </authorList>
    </citation>
    <scope>NUCLEOTIDE SEQUENCE</scope>
    <source>
        <strain evidence="1">DJ13</strain>
    </source>
</reference>
<proteinExistence type="predicted"/>